<reference evidence="1" key="2">
    <citation type="journal article" date="2015" name="Data Brief">
        <title>Shoot transcriptome of the giant reed, Arundo donax.</title>
        <authorList>
            <person name="Barrero R.A."/>
            <person name="Guerrero F.D."/>
            <person name="Moolhuijzen P."/>
            <person name="Goolsby J.A."/>
            <person name="Tidwell J."/>
            <person name="Bellgard S.E."/>
            <person name="Bellgard M.I."/>
        </authorList>
    </citation>
    <scope>NUCLEOTIDE SEQUENCE</scope>
    <source>
        <tissue evidence="1">Shoot tissue taken approximately 20 cm above the soil surface</tissue>
    </source>
</reference>
<protein>
    <submittedName>
        <fullName evidence="1">Uncharacterized protein</fullName>
    </submittedName>
</protein>
<name>A0A0A8Y5X7_ARUDO</name>
<dbReference type="EMBL" id="GBRH01276491">
    <property type="protein sequence ID" value="JAD21404.1"/>
    <property type="molecule type" value="Transcribed_RNA"/>
</dbReference>
<dbReference type="AlphaFoldDB" id="A0A0A8Y5X7"/>
<reference evidence="1" key="1">
    <citation type="submission" date="2014-09" db="EMBL/GenBank/DDBJ databases">
        <authorList>
            <person name="Magalhaes I.L.F."/>
            <person name="Oliveira U."/>
            <person name="Santos F.R."/>
            <person name="Vidigal T.H.D.A."/>
            <person name="Brescovit A.D."/>
            <person name="Santos A.J."/>
        </authorList>
    </citation>
    <scope>NUCLEOTIDE SEQUENCE</scope>
    <source>
        <tissue evidence="1">Shoot tissue taken approximately 20 cm above the soil surface</tissue>
    </source>
</reference>
<evidence type="ECO:0000313" key="1">
    <source>
        <dbReference type="EMBL" id="JAD21404.1"/>
    </source>
</evidence>
<sequence length="68" mass="7738">MGISSFSKCSGLSRVTCWKGKFIMLPLCSAQACVIAHKHTFFFTLRHALCKRVATMYWLSSDEILCYI</sequence>
<organism evidence="1">
    <name type="scientific">Arundo donax</name>
    <name type="common">Giant reed</name>
    <name type="synonym">Donax arundinaceus</name>
    <dbReference type="NCBI Taxonomy" id="35708"/>
    <lineage>
        <taxon>Eukaryota</taxon>
        <taxon>Viridiplantae</taxon>
        <taxon>Streptophyta</taxon>
        <taxon>Embryophyta</taxon>
        <taxon>Tracheophyta</taxon>
        <taxon>Spermatophyta</taxon>
        <taxon>Magnoliopsida</taxon>
        <taxon>Liliopsida</taxon>
        <taxon>Poales</taxon>
        <taxon>Poaceae</taxon>
        <taxon>PACMAD clade</taxon>
        <taxon>Arundinoideae</taxon>
        <taxon>Arundineae</taxon>
        <taxon>Arundo</taxon>
    </lineage>
</organism>
<accession>A0A0A8Y5X7</accession>
<proteinExistence type="predicted"/>